<name>A0A5C1AI35_9BACT</name>
<dbReference type="AlphaFoldDB" id="A0A5C1AI35"/>
<dbReference type="KEGG" id="lrs:PX52LOC_05526"/>
<keyword evidence="2" id="KW-1185">Reference proteome</keyword>
<accession>A0A5C1AI35</accession>
<reference evidence="2" key="1">
    <citation type="submission" date="2019-08" db="EMBL/GenBank/DDBJ databases">
        <title>Limnoglobus roseus gen. nov., sp. nov., a novel freshwater planctomycete with a giant genome from the family Gemmataceae.</title>
        <authorList>
            <person name="Kulichevskaya I.S."/>
            <person name="Naumoff D.G."/>
            <person name="Miroshnikov K."/>
            <person name="Ivanova A."/>
            <person name="Philippov D.A."/>
            <person name="Hakobyan A."/>
            <person name="Rijpstra I.C."/>
            <person name="Sinninghe Damste J.S."/>
            <person name="Liesack W."/>
            <person name="Dedysh S.N."/>
        </authorList>
    </citation>
    <scope>NUCLEOTIDE SEQUENCE [LARGE SCALE GENOMIC DNA]</scope>
    <source>
        <strain evidence="2">PX52</strain>
    </source>
</reference>
<evidence type="ECO:0000313" key="1">
    <source>
        <dbReference type="EMBL" id="QEL18500.1"/>
    </source>
</evidence>
<dbReference type="EMBL" id="CP042425">
    <property type="protein sequence ID" value="QEL18500.1"/>
    <property type="molecule type" value="Genomic_DNA"/>
</dbReference>
<dbReference type="Proteomes" id="UP000324974">
    <property type="component" value="Chromosome"/>
</dbReference>
<sequence length="95" mass="10904">MSDPYLRFQEFKDGELIPVEVRQSEVNQLGGFMVGAGLRVPDDSDLDERCPGCRRTLAIRNRARMVLLRKAVDKFALEHRDEWEKPDVQGGTRES</sequence>
<protein>
    <submittedName>
        <fullName evidence="1">Uncharacterized protein</fullName>
    </submittedName>
</protein>
<proteinExistence type="predicted"/>
<gene>
    <name evidence="1" type="ORF">PX52LOC_05526</name>
</gene>
<evidence type="ECO:0000313" key="2">
    <source>
        <dbReference type="Proteomes" id="UP000324974"/>
    </source>
</evidence>
<organism evidence="1 2">
    <name type="scientific">Limnoglobus roseus</name>
    <dbReference type="NCBI Taxonomy" id="2598579"/>
    <lineage>
        <taxon>Bacteria</taxon>
        <taxon>Pseudomonadati</taxon>
        <taxon>Planctomycetota</taxon>
        <taxon>Planctomycetia</taxon>
        <taxon>Gemmatales</taxon>
        <taxon>Gemmataceae</taxon>
        <taxon>Limnoglobus</taxon>
    </lineage>
</organism>